<dbReference type="Gene3D" id="3.40.50.1100">
    <property type="match status" value="2"/>
</dbReference>
<evidence type="ECO:0000256" key="5">
    <source>
        <dbReference type="PIRSR" id="PIRSR006278-2"/>
    </source>
</evidence>
<feature type="modified residue" description="N6-(pyridoxal phosphate)lysine" evidence="5">
    <location>
        <position position="49"/>
    </location>
</feature>
<gene>
    <name evidence="7" type="ORF">DD235_14245</name>
</gene>
<feature type="domain" description="Tryptophan synthase beta chain-like PALP" evidence="6">
    <location>
        <begin position="10"/>
        <end position="318"/>
    </location>
</feature>
<organism evidence="7 8">
    <name type="scientific">Corticimicrobacter populi</name>
    <dbReference type="NCBI Taxonomy" id="2175229"/>
    <lineage>
        <taxon>Bacteria</taxon>
        <taxon>Pseudomonadati</taxon>
        <taxon>Pseudomonadota</taxon>
        <taxon>Betaproteobacteria</taxon>
        <taxon>Burkholderiales</taxon>
        <taxon>Alcaligenaceae</taxon>
        <taxon>Corticimicrobacter</taxon>
    </lineage>
</organism>
<dbReference type="PANTHER" id="PTHR43780:SF2">
    <property type="entry name" value="1-AMINOCYCLOPROPANE-1-CARBOXYLATE DEAMINASE-RELATED"/>
    <property type="match status" value="1"/>
</dbReference>
<evidence type="ECO:0000256" key="3">
    <source>
        <dbReference type="ARBA" id="ARBA00022898"/>
    </source>
</evidence>
<dbReference type="NCBIfam" id="TIGR01275">
    <property type="entry name" value="ACC_deam_rel"/>
    <property type="match status" value="1"/>
</dbReference>
<comment type="similarity">
    <text evidence="2">Belongs to the ACC deaminase/D-cysteine desulfhydrase family.</text>
</comment>
<comment type="cofactor">
    <cofactor evidence="1">
        <name>pyridoxal 5'-phosphate</name>
        <dbReference type="ChEBI" id="CHEBI:597326"/>
    </cofactor>
</comment>
<dbReference type="InterPro" id="IPR005966">
    <property type="entry name" value="D-Cys_desShydrase"/>
</dbReference>
<keyword evidence="8" id="KW-1185">Reference proteome</keyword>
<evidence type="ECO:0000256" key="2">
    <source>
        <dbReference type="ARBA" id="ARBA00008639"/>
    </source>
</evidence>
<sequence length="339" mass="36588">MKLSHFPRVRLTQAPTPLQHLPRLSRLLGGPEIYIKRDDNTGLATGGNKTRKLEFLLGEALALGATHIVTQGARQSNHVRQTVAAAARFGLKSTVLLEERIQHTDADYDDNGNVLLDRIFGATIERRDGGLDMNQELVAVGERLRAAGETPYLIPGGGSNAVGALGYVESAQELLQQINDQQLDVHHVVHATGSTGTQAGLLVGLQGNNSHIPVLGVSVRAPRERQIENVTKLARQTWELLGIRGEFPAEAVQVTSDYVGEGYGIPNDGTLEALFLLARTEGILLDPVYSAKGFAGLLDYIRKGEFKAGQNIVFIHTGGAAALPGYRSVLENYARDHAL</sequence>
<dbReference type="InterPro" id="IPR027278">
    <property type="entry name" value="ACCD_DCysDesulf"/>
</dbReference>
<dbReference type="PANTHER" id="PTHR43780">
    <property type="entry name" value="1-AMINOCYCLOPROPANE-1-CARBOXYLATE DEAMINASE-RELATED"/>
    <property type="match status" value="1"/>
</dbReference>
<accession>A0A2V1K0J9</accession>
<dbReference type="InterPro" id="IPR001926">
    <property type="entry name" value="TrpB-like_PALP"/>
</dbReference>
<dbReference type="GO" id="GO:0019148">
    <property type="term" value="F:D-cysteine desulfhydrase activity"/>
    <property type="evidence" value="ECO:0007669"/>
    <property type="project" value="TreeGrafter"/>
</dbReference>
<dbReference type="NCBIfam" id="NF003031">
    <property type="entry name" value="PRK03910.1-4"/>
    <property type="match status" value="1"/>
</dbReference>
<comment type="caution">
    <text evidence="7">The sequence shown here is derived from an EMBL/GenBank/DDBJ whole genome shotgun (WGS) entry which is preliminary data.</text>
</comment>
<protein>
    <submittedName>
        <fullName evidence="7">D-cysteine desulfhydrase</fullName>
    </submittedName>
</protein>
<evidence type="ECO:0000313" key="7">
    <source>
        <dbReference type="EMBL" id="PWF21437.1"/>
    </source>
</evidence>
<dbReference type="InterPro" id="IPR036052">
    <property type="entry name" value="TrpB-like_PALP_sf"/>
</dbReference>
<feature type="active site" description="Nucleophile" evidence="4">
    <location>
        <position position="76"/>
    </location>
</feature>
<name>A0A2V1K0J9_9BURK</name>
<proteinExistence type="inferred from homology"/>
<dbReference type="PIRSF" id="PIRSF006278">
    <property type="entry name" value="ACCD_DCysDesulf"/>
    <property type="match status" value="1"/>
</dbReference>
<dbReference type="Proteomes" id="UP000245212">
    <property type="component" value="Unassembled WGS sequence"/>
</dbReference>
<reference evidence="8" key="1">
    <citation type="submission" date="2018-05" db="EMBL/GenBank/DDBJ databases">
        <authorList>
            <person name="Li Y."/>
        </authorList>
    </citation>
    <scope>NUCLEOTIDE SEQUENCE [LARGE SCALE GENOMIC DNA]</scope>
    <source>
        <strain evidence="8">3d-2-2</strain>
    </source>
</reference>
<evidence type="ECO:0000256" key="4">
    <source>
        <dbReference type="PIRSR" id="PIRSR006278-1"/>
    </source>
</evidence>
<dbReference type="RefSeq" id="WP_109062781.1">
    <property type="nucleotide sequence ID" value="NZ_QETA01000007.1"/>
</dbReference>
<evidence type="ECO:0000313" key="8">
    <source>
        <dbReference type="Proteomes" id="UP000245212"/>
    </source>
</evidence>
<evidence type="ECO:0000259" key="6">
    <source>
        <dbReference type="Pfam" id="PF00291"/>
    </source>
</evidence>
<dbReference type="AlphaFoldDB" id="A0A2V1K0J9"/>
<evidence type="ECO:0000256" key="1">
    <source>
        <dbReference type="ARBA" id="ARBA00001933"/>
    </source>
</evidence>
<keyword evidence="3 5" id="KW-0663">Pyridoxal phosphate</keyword>
<dbReference type="SUPFAM" id="SSF53686">
    <property type="entry name" value="Tryptophan synthase beta subunit-like PLP-dependent enzymes"/>
    <property type="match status" value="1"/>
</dbReference>
<dbReference type="Pfam" id="PF00291">
    <property type="entry name" value="PALP"/>
    <property type="match status" value="1"/>
</dbReference>
<dbReference type="EMBL" id="QETA01000007">
    <property type="protein sequence ID" value="PWF21437.1"/>
    <property type="molecule type" value="Genomic_DNA"/>
</dbReference>